<organism evidence="1 2">
    <name type="scientific">Cerrena zonata</name>
    <dbReference type="NCBI Taxonomy" id="2478898"/>
    <lineage>
        <taxon>Eukaryota</taxon>
        <taxon>Fungi</taxon>
        <taxon>Dikarya</taxon>
        <taxon>Basidiomycota</taxon>
        <taxon>Agaricomycotina</taxon>
        <taxon>Agaricomycetes</taxon>
        <taxon>Polyporales</taxon>
        <taxon>Cerrenaceae</taxon>
        <taxon>Cerrena</taxon>
    </lineage>
</organism>
<sequence>MYRRNFVFCFRCVQLPTDMGYMSREMGTVHCRSCPEYIRSHTEHLSILATTNILCFDKRSSSRVLQRERFPSTIPLVSLAFLFRRVIITDSCISWSAIARAVSITSDIAVLGCTWWHTARFLRGRPSSVGSRPPLTLVLFRNGCFQFSILLLFHVVFLVLDIIAVQVPGPAQGWAASAFVYTNEGQIVITSMLLSHFILNLRSFYVAADPDTAETPSRLVISTVRFADDSLVGNMGAQLNAPWESEDDGQTMVFSHEDELSTYANEHHASTFYEPGEASNEVKIAQWEA</sequence>
<dbReference type="EMBL" id="JASBNA010000122">
    <property type="protein sequence ID" value="KAK7676326.1"/>
    <property type="molecule type" value="Genomic_DNA"/>
</dbReference>
<dbReference type="Proteomes" id="UP001385951">
    <property type="component" value="Unassembled WGS sequence"/>
</dbReference>
<dbReference type="AlphaFoldDB" id="A0AAW0F924"/>
<name>A0AAW0F924_9APHY</name>
<evidence type="ECO:0000313" key="2">
    <source>
        <dbReference type="Proteomes" id="UP001385951"/>
    </source>
</evidence>
<proteinExistence type="predicted"/>
<protein>
    <recommendedName>
        <fullName evidence="3">Transmembrane protein</fullName>
    </recommendedName>
</protein>
<reference evidence="1 2" key="1">
    <citation type="submission" date="2022-09" db="EMBL/GenBank/DDBJ databases">
        <authorList>
            <person name="Palmer J.M."/>
        </authorList>
    </citation>
    <scope>NUCLEOTIDE SEQUENCE [LARGE SCALE GENOMIC DNA]</scope>
    <source>
        <strain evidence="1 2">DSM 7382</strain>
    </source>
</reference>
<evidence type="ECO:0000313" key="1">
    <source>
        <dbReference type="EMBL" id="KAK7676326.1"/>
    </source>
</evidence>
<comment type="caution">
    <text evidence="1">The sequence shown here is derived from an EMBL/GenBank/DDBJ whole genome shotgun (WGS) entry which is preliminary data.</text>
</comment>
<gene>
    <name evidence="1" type="ORF">QCA50_020709</name>
</gene>
<accession>A0AAW0F924</accession>
<evidence type="ECO:0008006" key="3">
    <source>
        <dbReference type="Google" id="ProtNLM"/>
    </source>
</evidence>
<keyword evidence="2" id="KW-1185">Reference proteome</keyword>